<gene>
    <name evidence="1" type="ORF">CRG98_023271</name>
</gene>
<accession>A0A2I0JJ25</accession>
<proteinExistence type="predicted"/>
<evidence type="ECO:0000313" key="2">
    <source>
        <dbReference type="Proteomes" id="UP000233551"/>
    </source>
</evidence>
<dbReference type="Gene3D" id="3.80.10.10">
    <property type="entry name" value="Ribonuclease Inhibitor"/>
    <property type="match status" value="1"/>
</dbReference>
<reference evidence="1 2" key="1">
    <citation type="submission" date="2017-11" db="EMBL/GenBank/DDBJ databases">
        <title>De-novo sequencing of pomegranate (Punica granatum L.) genome.</title>
        <authorList>
            <person name="Akparov Z."/>
            <person name="Amiraslanov A."/>
            <person name="Hajiyeva S."/>
            <person name="Abbasov M."/>
            <person name="Kaur K."/>
            <person name="Hamwieh A."/>
            <person name="Solovyev V."/>
            <person name="Salamov A."/>
            <person name="Braich B."/>
            <person name="Kosarev P."/>
            <person name="Mahmoud A."/>
            <person name="Hajiyev E."/>
            <person name="Babayeva S."/>
            <person name="Izzatullayeva V."/>
            <person name="Mammadov A."/>
            <person name="Mammadov A."/>
            <person name="Sharifova S."/>
            <person name="Ojaghi J."/>
            <person name="Eynullazada K."/>
            <person name="Bayramov B."/>
            <person name="Abdulazimova A."/>
            <person name="Shahmuradov I."/>
        </authorList>
    </citation>
    <scope>NUCLEOTIDE SEQUENCE [LARGE SCALE GENOMIC DNA]</scope>
    <source>
        <strain evidence="2">cv. AG2017</strain>
        <tissue evidence="1">Leaf</tissue>
    </source>
</reference>
<name>A0A2I0JJ25_PUNGR</name>
<evidence type="ECO:0000313" key="1">
    <source>
        <dbReference type="EMBL" id="PKI56252.1"/>
    </source>
</evidence>
<organism evidence="1 2">
    <name type="scientific">Punica granatum</name>
    <name type="common">Pomegranate</name>
    <dbReference type="NCBI Taxonomy" id="22663"/>
    <lineage>
        <taxon>Eukaryota</taxon>
        <taxon>Viridiplantae</taxon>
        <taxon>Streptophyta</taxon>
        <taxon>Embryophyta</taxon>
        <taxon>Tracheophyta</taxon>
        <taxon>Spermatophyta</taxon>
        <taxon>Magnoliopsida</taxon>
        <taxon>eudicotyledons</taxon>
        <taxon>Gunneridae</taxon>
        <taxon>Pentapetalae</taxon>
        <taxon>rosids</taxon>
        <taxon>malvids</taxon>
        <taxon>Myrtales</taxon>
        <taxon>Lythraceae</taxon>
        <taxon>Punica</taxon>
    </lineage>
</organism>
<comment type="caution">
    <text evidence="1">The sequence shown here is derived from an EMBL/GenBank/DDBJ whole genome shotgun (WGS) entry which is preliminary data.</text>
</comment>
<dbReference type="SUPFAM" id="SSF52058">
    <property type="entry name" value="L domain-like"/>
    <property type="match status" value="1"/>
</dbReference>
<keyword evidence="2" id="KW-1185">Reference proteome</keyword>
<sequence>MCEFEQPTPTHLLSSLRQGGLVHLQYRSNEEFVESLSFNRPLLSSEGIEPADPDFLPLPSQSPPILHRMPRQTPNIIQRLNLRNNSISGALPALVGLLHLEDVSLSRNGFSGSIPSEYAELPTLTKLEL</sequence>
<protein>
    <submittedName>
        <fullName evidence="1">Uncharacterized protein</fullName>
    </submittedName>
</protein>
<dbReference type="InterPro" id="IPR032675">
    <property type="entry name" value="LRR_dom_sf"/>
</dbReference>
<dbReference type="InterPro" id="IPR001611">
    <property type="entry name" value="Leu-rich_rpt"/>
</dbReference>
<dbReference type="Pfam" id="PF00560">
    <property type="entry name" value="LRR_1"/>
    <property type="match status" value="2"/>
</dbReference>
<dbReference type="EMBL" id="PGOL01001608">
    <property type="protein sequence ID" value="PKI56252.1"/>
    <property type="molecule type" value="Genomic_DNA"/>
</dbReference>
<dbReference type="Proteomes" id="UP000233551">
    <property type="component" value="Unassembled WGS sequence"/>
</dbReference>
<dbReference type="AlphaFoldDB" id="A0A2I0JJ25"/>